<organism evidence="1 2">
    <name type="scientific">Stenotrophomonas indicatrix</name>
    <dbReference type="NCBI Taxonomy" id="2045451"/>
    <lineage>
        <taxon>Bacteria</taxon>
        <taxon>Pseudomonadati</taxon>
        <taxon>Pseudomonadota</taxon>
        <taxon>Gammaproteobacteria</taxon>
        <taxon>Lysobacterales</taxon>
        <taxon>Lysobacteraceae</taxon>
        <taxon>Stenotrophomonas</taxon>
    </lineage>
</organism>
<gene>
    <name evidence="1" type="ORF">SAMN04488690_2054</name>
</gene>
<evidence type="ECO:0000313" key="2">
    <source>
        <dbReference type="Proteomes" id="UP000191133"/>
    </source>
</evidence>
<dbReference type="Pfam" id="PF11066">
    <property type="entry name" value="DUF2867"/>
    <property type="match status" value="1"/>
</dbReference>
<dbReference type="EMBL" id="FWEU01000002">
    <property type="protein sequence ID" value="SLM24333.1"/>
    <property type="molecule type" value="Genomic_DNA"/>
</dbReference>
<evidence type="ECO:0008006" key="3">
    <source>
        <dbReference type="Google" id="ProtNLM"/>
    </source>
</evidence>
<reference evidence="2" key="1">
    <citation type="submission" date="2016-10" db="EMBL/GenBank/DDBJ databases">
        <authorList>
            <person name="Varghese N."/>
        </authorList>
    </citation>
    <scope>NUCLEOTIDE SEQUENCE [LARGE SCALE GENOMIC DNA]</scope>
    <source>
        <strain evidence="2">92MFCol6.1</strain>
    </source>
</reference>
<dbReference type="RefSeq" id="WP_080149445.1">
    <property type="nucleotide sequence ID" value="NZ_FWEU01000002.1"/>
</dbReference>
<name>A0A1W1GY91_9GAMM</name>
<sequence length="462" mass="49258">MPGSTRTSRSFPSIQLPAHDGGGPVEVTLIAQLGIGAGDALVSDASQRQRHHPAFIDALDEPSARLGGMHLQHGDPSSLYSFVVGAGGHPFHRHAGPRMFTAIAGSAGAELRFASASDQQLADDPSHFLRSLRRVRIPPDCLFTVRFGGGTWHQFASNSPAHPALFALSCHSNELAGAMSAQARALAQANAADIPSLTDVLPAAHWPSATTLAATPLLQLSLQAAAPSLRAHLCARTRTLLGPLRRFSLEPLRGFVERATPAYPVCSSASSPPSGMLASALPHSHYNDTTTLTLHGGQTRHRSASALLADILDGFLRNPPAGVGRLMALRNRLVAPLRLRTSPLGCPVSSLLSTDRSRVFGGRFPVLDARVDAEDRCAEVLLGADDRHLRFRSSVRVQFCEDGQVQISLGSRVQTLNAFGRFYMAMIDSAHRHYVAPALLRRAVEHALAPELAAWSGTPAHS</sequence>
<dbReference type="InterPro" id="IPR021295">
    <property type="entry name" value="DUF2867"/>
</dbReference>
<evidence type="ECO:0000313" key="1">
    <source>
        <dbReference type="EMBL" id="SLM24333.1"/>
    </source>
</evidence>
<protein>
    <recommendedName>
        <fullName evidence="3">DUF2867 domain-containing protein</fullName>
    </recommendedName>
</protein>
<dbReference type="Proteomes" id="UP000191133">
    <property type="component" value="Unassembled WGS sequence"/>
</dbReference>
<accession>A0A1W1GY91</accession>
<proteinExistence type="predicted"/>
<dbReference type="AlphaFoldDB" id="A0A1W1GY91"/>